<feature type="transmembrane region" description="Helical" evidence="2">
    <location>
        <begin position="461"/>
        <end position="479"/>
    </location>
</feature>
<dbReference type="InterPro" id="IPR053911">
    <property type="entry name" value="PGAP2IP_TM_2nd"/>
</dbReference>
<feature type="transmembrane region" description="Helical" evidence="2">
    <location>
        <begin position="708"/>
        <end position="728"/>
    </location>
</feature>
<accession>A0A507E9E7</accession>
<dbReference type="GO" id="GO:0006506">
    <property type="term" value="P:GPI anchor biosynthetic process"/>
    <property type="evidence" value="ECO:0007669"/>
    <property type="project" value="TreeGrafter"/>
</dbReference>
<comment type="caution">
    <text evidence="7">The sequence shown here is derived from an EMBL/GenBank/DDBJ whole genome shotgun (WGS) entry which is preliminary data.</text>
</comment>
<dbReference type="Pfam" id="PF23226">
    <property type="entry name" value="Exo_endo_phos_PGAP2IP"/>
    <property type="match status" value="1"/>
</dbReference>
<dbReference type="Gene3D" id="3.60.10.10">
    <property type="entry name" value="Endonuclease/exonuclease/phosphatase"/>
    <property type="match status" value="1"/>
</dbReference>
<feature type="transmembrane region" description="Helical" evidence="2">
    <location>
        <begin position="424"/>
        <end position="441"/>
    </location>
</feature>
<dbReference type="InterPro" id="IPR036691">
    <property type="entry name" value="Endo/exonu/phosph_ase_sf"/>
</dbReference>
<dbReference type="GO" id="GO:0031505">
    <property type="term" value="P:fungal-type cell wall organization"/>
    <property type="evidence" value="ECO:0007669"/>
    <property type="project" value="TreeGrafter"/>
</dbReference>
<keyword evidence="2" id="KW-0812">Transmembrane</keyword>
<feature type="transmembrane region" description="Helical" evidence="2">
    <location>
        <begin position="385"/>
        <end position="403"/>
    </location>
</feature>
<dbReference type="Pfam" id="PF10277">
    <property type="entry name" value="Frag1"/>
    <property type="match status" value="1"/>
</dbReference>
<feature type="domain" description="PGAP2IP second transmembrane" evidence="4">
    <location>
        <begin position="506"/>
        <end position="686"/>
    </location>
</feature>
<dbReference type="GO" id="GO:0016020">
    <property type="term" value="C:membrane"/>
    <property type="evidence" value="ECO:0007669"/>
    <property type="project" value="GOC"/>
</dbReference>
<evidence type="ECO:0000313" key="7">
    <source>
        <dbReference type="EMBL" id="TPX60434.1"/>
    </source>
</evidence>
<dbReference type="GO" id="GO:0005783">
    <property type="term" value="C:endoplasmic reticulum"/>
    <property type="evidence" value="ECO:0007669"/>
    <property type="project" value="TreeGrafter"/>
</dbReference>
<evidence type="ECO:0000313" key="8">
    <source>
        <dbReference type="Proteomes" id="UP000318582"/>
    </source>
</evidence>
<feature type="transmembrane region" description="Helical" evidence="2">
    <location>
        <begin position="334"/>
        <end position="353"/>
    </location>
</feature>
<feature type="transmembrane region" description="Helical" evidence="2">
    <location>
        <begin position="633"/>
        <end position="656"/>
    </location>
</feature>
<evidence type="ECO:0008006" key="9">
    <source>
        <dbReference type="Google" id="ProtNLM"/>
    </source>
</evidence>
<organism evidence="7 8">
    <name type="scientific">Powellomyces hirtus</name>
    <dbReference type="NCBI Taxonomy" id="109895"/>
    <lineage>
        <taxon>Eukaryota</taxon>
        <taxon>Fungi</taxon>
        <taxon>Fungi incertae sedis</taxon>
        <taxon>Chytridiomycota</taxon>
        <taxon>Chytridiomycota incertae sedis</taxon>
        <taxon>Chytridiomycetes</taxon>
        <taxon>Spizellomycetales</taxon>
        <taxon>Powellomycetaceae</taxon>
        <taxon>Powellomyces</taxon>
    </lineage>
</organism>
<evidence type="ECO:0000259" key="3">
    <source>
        <dbReference type="Pfam" id="PF10277"/>
    </source>
</evidence>
<keyword evidence="2" id="KW-1133">Transmembrane helix</keyword>
<dbReference type="InterPro" id="IPR019402">
    <property type="entry name" value="CWH43_N"/>
</dbReference>
<evidence type="ECO:0000259" key="5">
    <source>
        <dbReference type="Pfam" id="PF23022"/>
    </source>
</evidence>
<feature type="domain" description="PGAP2IP C-terminal nuclease-like" evidence="6">
    <location>
        <begin position="744"/>
        <end position="970"/>
    </location>
</feature>
<feature type="transmembrane region" description="Helical" evidence="2">
    <location>
        <begin position="169"/>
        <end position="188"/>
    </location>
</feature>
<evidence type="ECO:0000256" key="1">
    <source>
        <dbReference type="SAM" id="MobiDB-lite"/>
    </source>
</evidence>
<keyword evidence="8" id="KW-1185">Reference proteome</keyword>
<feature type="transmembrane region" description="Helical" evidence="2">
    <location>
        <begin position="572"/>
        <end position="591"/>
    </location>
</feature>
<dbReference type="AlphaFoldDB" id="A0A507E9E7"/>
<proteinExistence type="predicted"/>
<evidence type="ECO:0000259" key="6">
    <source>
        <dbReference type="Pfam" id="PF23226"/>
    </source>
</evidence>
<feature type="region of interest" description="Disordered" evidence="1">
    <location>
        <begin position="1"/>
        <end position="29"/>
    </location>
</feature>
<feature type="transmembrane region" description="Helical" evidence="2">
    <location>
        <begin position="548"/>
        <end position="565"/>
    </location>
</feature>
<dbReference type="InterPro" id="IPR053912">
    <property type="entry name" value="PGAP2IP_TM_1nd"/>
</dbReference>
<dbReference type="PANTHER" id="PTHR14859">
    <property type="entry name" value="CALCOFLUOR WHITE HYPERSENSITIVE PROTEIN PRECURSOR"/>
    <property type="match status" value="1"/>
</dbReference>
<reference evidence="7 8" key="1">
    <citation type="journal article" date="2019" name="Sci. Rep.">
        <title>Comparative genomics of chytrid fungi reveal insights into the obligate biotrophic and pathogenic lifestyle of Synchytrium endobioticum.</title>
        <authorList>
            <person name="van de Vossenberg B.T.L.H."/>
            <person name="Warris S."/>
            <person name="Nguyen H.D.T."/>
            <person name="van Gent-Pelzer M.P.E."/>
            <person name="Joly D.L."/>
            <person name="van de Geest H.C."/>
            <person name="Bonants P.J.M."/>
            <person name="Smith D.S."/>
            <person name="Levesque C.A."/>
            <person name="van der Lee T.A.J."/>
        </authorList>
    </citation>
    <scope>NUCLEOTIDE SEQUENCE [LARGE SCALE GENOMIC DNA]</scope>
    <source>
        <strain evidence="7 8">CBS 809.83</strain>
    </source>
</reference>
<feature type="transmembrane region" description="Helical" evidence="2">
    <location>
        <begin position="308"/>
        <end position="328"/>
    </location>
</feature>
<dbReference type="FunFam" id="3.60.10.10:FF:000031">
    <property type="entry name" value="Calcofluor white hypersensitive protein"/>
    <property type="match status" value="1"/>
</dbReference>
<keyword evidence="2" id="KW-0472">Membrane</keyword>
<feature type="transmembrane region" description="Helical" evidence="2">
    <location>
        <begin position="360"/>
        <end position="379"/>
    </location>
</feature>
<dbReference type="STRING" id="109895.A0A507E9E7"/>
<feature type="transmembrane region" description="Helical" evidence="2">
    <location>
        <begin position="233"/>
        <end position="252"/>
    </location>
</feature>
<evidence type="ECO:0000259" key="4">
    <source>
        <dbReference type="Pfam" id="PF23021"/>
    </source>
</evidence>
<name>A0A507E9E7_9FUNG</name>
<feature type="compositionally biased region" description="Low complexity" evidence="1">
    <location>
        <begin position="10"/>
        <end position="27"/>
    </location>
</feature>
<feature type="transmembrane region" description="Helical" evidence="2">
    <location>
        <begin position="509"/>
        <end position="528"/>
    </location>
</feature>
<feature type="domain" description="PGAP2IP first transmembrane" evidence="5">
    <location>
        <begin position="312"/>
        <end position="471"/>
    </location>
</feature>
<feature type="transmembrane region" description="Helical" evidence="2">
    <location>
        <begin position="200"/>
        <end position="221"/>
    </location>
</feature>
<dbReference type="SUPFAM" id="SSF56219">
    <property type="entry name" value="DNase I-like"/>
    <property type="match status" value="1"/>
</dbReference>
<feature type="domain" description="CWH43-like N-terminal" evidence="3">
    <location>
        <begin position="42"/>
        <end position="259"/>
    </location>
</feature>
<dbReference type="Pfam" id="PF23021">
    <property type="entry name" value="6TM_2nd_PGAP2IP"/>
    <property type="match status" value="1"/>
</dbReference>
<evidence type="ECO:0000256" key="2">
    <source>
        <dbReference type="SAM" id="Phobius"/>
    </source>
</evidence>
<protein>
    <recommendedName>
        <fullName evidence="9">Calcofluor white hypersensitive protein</fullName>
    </recommendedName>
</protein>
<feature type="transmembrane region" description="Helical" evidence="2">
    <location>
        <begin position="668"/>
        <end position="688"/>
    </location>
</feature>
<dbReference type="InterPro" id="IPR057315">
    <property type="entry name" value="Exo_endo_phos_PGAP2IP_C"/>
</dbReference>
<dbReference type="Pfam" id="PF23022">
    <property type="entry name" value="6TM_1st_PGAP2IP"/>
    <property type="match status" value="1"/>
</dbReference>
<feature type="transmembrane region" description="Helical" evidence="2">
    <location>
        <begin position="138"/>
        <end position="157"/>
    </location>
</feature>
<gene>
    <name evidence="7" type="ORF">PhCBS80983_g01778</name>
</gene>
<feature type="transmembrane region" description="Helical" evidence="2">
    <location>
        <begin position="603"/>
        <end position="621"/>
    </location>
</feature>
<feature type="transmembrane region" description="Helical" evidence="2">
    <location>
        <begin position="38"/>
        <end position="65"/>
    </location>
</feature>
<dbReference type="EMBL" id="QEAQ01000015">
    <property type="protein sequence ID" value="TPX60434.1"/>
    <property type="molecule type" value="Genomic_DNA"/>
</dbReference>
<dbReference type="PANTHER" id="PTHR14859:SF1">
    <property type="entry name" value="PGAP2-INTERACTING PROTEIN"/>
    <property type="match status" value="1"/>
</dbReference>
<dbReference type="InterPro" id="IPR051916">
    <property type="entry name" value="GPI-anchor_lipid_remodeler"/>
</dbReference>
<sequence length="1013" mass="112931">MADVRQRTRAQAPSASASPAPLSPSQPVTKASAGTRSIVIPASIVPVLHTFLGYTAFLVALGVCYRTHWHQVLKNEVAGWPQEWFPSVSAVTGDWYPARNIFQIIIAMAAGPRFMLIGLNHVVTDVHLTSAARVVRRFALAFGLIRALSCGGWVYITSTDQHMIHDVTMITYLVAGLLYMLTITWLSWRASTFGKQTGWEWRASCIAGFLSLIPFLVYWFIQHKVKRIPGAYSIYALFEWSVIVFDVGFDYATSIDVRDISVQLVLPVTFSDRALKAKHELESVTVPKLPAVIGSTFRSTLPSHLADTYLGFVFWSMTTSLGLTIWYFPLWNMGISGFEAFLFTSLSPILLGISPLRRIVFRNSAMLHLFSLVGLLAYYVQEPVLRLSMVGTGVGLSFMAWFSDMVDVDGIASEKVQPRAWKRVLPFLLGLMLSNIAKVYSFSNNPVWPTMRPENGGLNELGAAFGVIACLQVFFRTVAEQRSVVRTVDPKQKMVDELGVTVMRRNGQWTAAAVGFGSLMFALHSMLTDSGIICLWATDGYPNPGPDPLLGGVAVLFCMGLGLLASRNQSFALSYAWWMAGTAGIMALYFLPQLSTSGRFAGFAGGLVFAIYAMSIAPALIQQLSYFPIGRTMFVGLLTYSIMQLAHVWVVAYAFVPGGPLARERTHYVIGFMQFLLFLGTVSARSMLGAAEKREAPVDAHKARKHEYGRATSTLAILYVILAAIVGARMSLRAEVVPYHPEEKIATMGIWTVHFGLDNEMYSSHQRMANVIRELELDVVGLLESDTYRIIMGNRDITQYLSETLGMYSDYGPGPTKHTWGCSMLSKFPIVRSTHHLLPSPVGELACAIHATLDIYGKEVDVIVSHNGQEEDWLDRQLQTQTLAKIMDESPNPFVFLGYVVTSPGFHNELYRTLSKKGRMNDVDSSDWDRWCQYIFYRGLDRIAYARVSHGGITDTEIQTAKFAIPEPGKEGRELQRTWDYAVPEGRRYPNLFLGAGVRNHQYHVFNEPKYWD</sequence>
<dbReference type="Proteomes" id="UP000318582">
    <property type="component" value="Unassembled WGS sequence"/>
</dbReference>